<dbReference type="GO" id="GO:0008170">
    <property type="term" value="F:N-methyltransferase activity"/>
    <property type="evidence" value="ECO:0007669"/>
    <property type="project" value="InterPro"/>
</dbReference>
<dbReference type="InterPro" id="IPR002941">
    <property type="entry name" value="DNA_methylase_N4/N6"/>
</dbReference>
<proteinExistence type="inferred from homology"/>
<dbReference type="GO" id="GO:0032259">
    <property type="term" value="P:methylation"/>
    <property type="evidence" value="ECO:0007669"/>
    <property type="project" value="UniProtKB-KW"/>
</dbReference>
<accession>X1N028</accession>
<feature type="domain" description="DNA methylase N-4/N-6" evidence="4">
    <location>
        <begin position="84"/>
        <end position="158"/>
    </location>
</feature>
<name>X1N028_9ZZZZ</name>
<feature type="non-terminal residue" evidence="5">
    <location>
        <position position="159"/>
    </location>
</feature>
<evidence type="ECO:0000256" key="3">
    <source>
        <dbReference type="ARBA" id="ARBA00022679"/>
    </source>
</evidence>
<organism evidence="5">
    <name type="scientific">marine sediment metagenome</name>
    <dbReference type="NCBI Taxonomy" id="412755"/>
    <lineage>
        <taxon>unclassified sequences</taxon>
        <taxon>metagenomes</taxon>
        <taxon>ecological metagenomes</taxon>
    </lineage>
</organism>
<comment type="caution">
    <text evidence="5">The sequence shown here is derived from an EMBL/GenBank/DDBJ whole genome shotgun (WGS) entry which is preliminary data.</text>
</comment>
<dbReference type="AlphaFoldDB" id="X1N028"/>
<sequence length="159" mass="18362">MKKITEYNITPAKGQSLLNFQGRRLPDKIQLFETTVIEEIRASQNGQQKFKIDETDINSDFTNKLIHGDVLSACAYLKNKNIKVDLVYIDPPFASGANYAKKIYLRNGNETEFENNNAIGEEVMYGDIWQKEDYLNWLYERLLAIKDVMSETASIYVHL</sequence>
<evidence type="ECO:0000259" key="4">
    <source>
        <dbReference type="Pfam" id="PF01555"/>
    </source>
</evidence>
<comment type="similarity">
    <text evidence="1">Belongs to the N(4)/N(6)-methyltransferase family.</text>
</comment>
<gene>
    <name evidence="5" type="ORF">S06H3_51571</name>
</gene>
<keyword evidence="3" id="KW-0808">Transferase</keyword>
<evidence type="ECO:0000313" key="5">
    <source>
        <dbReference type="EMBL" id="GAI37372.1"/>
    </source>
</evidence>
<dbReference type="SUPFAM" id="SSF53335">
    <property type="entry name" value="S-adenosyl-L-methionine-dependent methyltransferases"/>
    <property type="match status" value="1"/>
</dbReference>
<reference evidence="5" key="1">
    <citation type="journal article" date="2014" name="Front. Microbiol.">
        <title>High frequency of phylogenetically diverse reductive dehalogenase-homologous genes in deep subseafloor sedimentary metagenomes.</title>
        <authorList>
            <person name="Kawai M."/>
            <person name="Futagami T."/>
            <person name="Toyoda A."/>
            <person name="Takaki Y."/>
            <person name="Nishi S."/>
            <person name="Hori S."/>
            <person name="Arai W."/>
            <person name="Tsubouchi T."/>
            <person name="Morono Y."/>
            <person name="Uchiyama I."/>
            <person name="Ito T."/>
            <person name="Fujiyama A."/>
            <person name="Inagaki F."/>
            <person name="Takami H."/>
        </authorList>
    </citation>
    <scope>NUCLEOTIDE SEQUENCE</scope>
    <source>
        <strain evidence="5">Expedition CK06-06</strain>
    </source>
</reference>
<keyword evidence="2" id="KW-0489">Methyltransferase</keyword>
<dbReference type="PROSITE" id="PS00092">
    <property type="entry name" value="N6_MTASE"/>
    <property type="match status" value="1"/>
</dbReference>
<dbReference type="InterPro" id="IPR029063">
    <property type="entry name" value="SAM-dependent_MTases_sf"/>
</dbReference>
<dbReference type="Gene3D" id="3.40.50.150">
    <property type="entry name" value="Vaccinia Virus protein VP39"/>
    <property type="match status" value="1"/>
</dbReference>
<dbReference type="EMBL" id="BARV01032733">
    <property type="protein sequence ID" value="GAI37372.1"/>
    <property type="molecule type" value="Genomic_DNA"/>
</dbReference>
<dbReference type="InterPro" id="IPR002052">
    <property type="entry name" value="DNA_methylase_N6_adenine_CS"/>
</dbReference>
<dbReference type="GO" id="GO:0003677">
    <property type="term" value="F:DNA binding"/>
    <property type="evidence" value="ECO:0007669"/>
    <property type="project" value="InterPro"/>
</dbReference>
<evidence type="ECO:0000256" key="1">
    <source>
        <dbReference type="ARBA" id="ARBA00006594"/>
    </source>
</evidence>
<evidence type="ECO:0000256" key="2">
    <source>
        <dbReference type="ARBA" id="ARBA00022603"/>
    </source>
</evidence>
<protein>
    <recommendedName>
        <fullName evidence="4">DNA methylase N-4/N-6 domain-containing protein</fullName>
    </recommendedName>
</protein>
<dbReference type="Pfam" id="PF01555">
    <property type="entry name" value="N6_N4_Mtase"/>
    <property type="match status" value="1"/>
</dbReference>